<protein>
    <submittedName>
        <fullName evidence="1">Uncharacterized protein</fullName>
    </submittedName>
</protein>
<comment type="caution">
    <text evidence="1">The sequence shown here is derived from an EMBL/GenBank/DDBJ whole genome shotgun (WGS) entry which is preliminary data.</text>
</comment>
<evidence type="ECO:0000313" key="2">
    <source>
        <dbReference type="Proteomes" id="UP000249239"/>
    </source>
</evidence>
<dbReference type="Proteomes" id="UP000249239">
    <property type="component" value="Unassembled WGS sequence"/>
</dbReference>
<dbReference type="AlphaFoldDB" id="A0A2W7N9V9"/>
<gene>
    <name evidence="1" type="ORF">LX69_01928</name>
</gene>
<proteinExistence type="predicted"/>
<sequence length="41" mass="4861">MTLLRPTIAPKSLHYAYQILWKVLLMLNCRHDKAMISQFKS</sequence>
<keyword evidence="2" id="KW-1185">Reference proteome</keyword>
<name>A0A2W7N9V9_9BACT</name>
<reference evidence="1 2" key="1">
    <citation type="submission" date="2018-06" db="EMBL/GenBank/DDBJ databases">
        <title>Genomic Encyclopedia of Archaeal and Bacterial Type Strains, Phase II (KMG-II): from individual species to whole genera.</title>
        <authorList>
            <person name="Goeker M."/>
        </authorList>
    </citation>
    <scope>NUCLEOTIDE SEQUENCE [LARGE SCALE GENOMIC DNA]</scope>
    <source>
        <strain evidence="1 2">DSM 6779</strain>
    </source>
</reference>
<evidence type="ECO:0000313" key="1">
    <source>
        <dbReference type="EMBL" id="PZX16433.1"/>
    </source>
</evidence>
<dbReference type="EMBL" id="QKZK01000013">
    <property type="protein sequence ID" value="PZX16433.1"/>
    <property type="molecule type" value="Genomic_DNA"/>
</dbReference>
<organism evidence="1 2">
    <name type="scientific">Breznakibacter xylanolyticus</name>
    <dbReference type="NCBI Taxonomy" id="990"/>
    <lineage>
        <taxon>Bacteria</taxon>
        <taxon>Pseudomonadati</taxon>
        <taxon>Bacteroidota</taxon>
        <taxon>Bacteroidia</taxon>
        <taxon>Marinilabiliales</taxon>
        <taxon>Marinilabiliaceae</taxon>
        <taxon>Breznakibacter</taxon>
    </lineage>
</organism>
<accession>A0A2W7N9V9</accession>